<dbReference type="PhylomeDB" id="A0A1B0G899"/>
<proteinExistence type="predicted"/>
<reference evidence="2" key="1">
    <citation type="submission" date="2020-05" db="UniProtKB">
        <authorList>
            <consortium name="EnsemblMetazoa"/>
        </authorList>
    </citation>
    <scope>IDENTIFICATION</scope>
    <source>
        <strain evidence="2">Yale</strain>
    </source>
</reference>
<protein>
    <submittedName>
        <fullName evidence="2">Uncharacterized protein</fullName>
    </submittedName>
</protein>
<dbReference type="SUPFAM" id="SSF101447">
    <property type="entry name" value="Formin homology 2 domain (FH2 domain)"/>
    <property type="match status" value="1"/>
</dbReference>
<evidence type="ECO:0000313" key="3">
    <source>
        <dbReference type="Proteomes" id="UP000092444"/>
    </source>
</evidence>
<dbReference type="VEuPathDB" id="VectorBase:GMOY009538"/>
<feature type="compositionally biased region" description="Basic residues" evidence="1">
    <location>
        <begin position="23"/>
        <end position="52"/>
    </location>
</feature>
<dbReference type="EnsemblMetazoa" id="GMOY009538-RA">
    <property type="protein sequence ID" value="GMOY009538-PA"/>
    <property type="gene ID" value="GMOY009538"/>
</dbReference>
<feature type="region of interest" description="Disordered" evidence="1">
    <location>
        <begin position="17"/>
        <end position="72"/>
    </location>
</feature>
<keyword evidence="3" id="KW-1185">Reference proteome</keyword>
<evidence type="ECO:0000256" key="1">
    <source>
        <dbReference type="SAM" id="MobiDB-lite"/>
    </source>
</evidence>
<dbReference type="EMBL" id="CCAG010000215">
    <property type="status" value="NOT_ANNOTATED_CDS"/>
    <property type="molecule type" value="Genomic_DNA"/>
</dbReference>
<feature type="compositionally biased region" description="Pro residues" evidence="1">
    <location>
        <begin position="62"/>
        <end position="72"/>
    </location>
</feature>
<organism evidence="2 3">
    <name type="scientific">Glossina morsitans morsitans</name>
    <name type="common">Savannah tsetse fly</name>
    <dbReference type="NCBI Taxonomy" id="37546"/>
    <lineage>
        <taxon>Eukaryota</taxon>
        <taxon>Metazoa</taxon>
        <taxon>Ecdysozoa</taxon>
        <taxon>Arthropoda</taxon>
        <taxon>Hexapoda</taxon>
        <taxon>Insecta</taxon>
        <taxon>Pterygota</taxon>
        <taxon>Neoptera</taxon>
        <taxon>Endopterygota</taxon>
        <taxon>Diptera</taxon>
        <taxon>Brachycera</taxon>
        <taxon>Muscomorpha</taxon>
        <taxon>Hippoboscoidea</taxon>
        <taxon>Glossinidae</taxon>
        <taxon>Glossina</taxon>
    </lineage>
</organism>
<dbReference type="STRING" id="37546.A0A1B0G899"/>
<dbReference type="AlphaFoldDB" id="A0A1B0G899"/>
<dbReference type="Proteomes" id="UP000092444">
    <property type="component" value="Unassembled WGS sequence"/>
</dbReference>
<evidence type="ECO:0000313" key="2">
    <source>
        <dbReference type="EnsemblMetazoa" id="GMOY009538-PA"/>
    </source>
</evidence>
<accession>A0A1B0G899</accession>
<name>A0A1B0G899_GLOMM</name>
<sequence>MNETRIFCNSSGALVLDLENGKKGGKGGKKDKKDKKGKDKKGKGKKGKKKAQVKPVVKEEPPPPPPPPPPPVEVKIKIEEPCVFNCAQDKVTYRPNSYPGLLLHPKTLAVVGSECGSYDSLCKLLHAGFRCADRVYTMVPWGNYVVFRSQDGDNYLYFVFDGCTCNVNRFRYLDLTCGTASLLYFEELHKAINYIIMSRSRREELKNLKRSMVDDVCSEMYGTQHI</sequence>